<name>A0ACD5A4S9_9ACTN</name>
<evidence type="ECO:0000313" key="1">
    <source>
        <dbReference type="EMBL" id="WWQ62210.1"/>
    </source>
</evidence>
<organism evidence="1 2">
    <name type="scientific">Streptomyces citrinus</name>
    <dbReference type="NCBI Taxonomy" id="3118173"/>
    <lineage>
        <taxon>Bacteria</taxon>
        <taxon>Bacillati</taxon>
        <taxon>Actinomycetota</taxon>
        <taxon>Actinomycetes</taxon>
        <taxon>Kitasatosporales</taxon>
        <taxon>Streptomycetaceae</taxon>
        <taxon>Streptomyces</taxon>
    </lineage>
</organism>
<accession>A0ACD5A4S9</accession>
<protein>
    <submittedName>
        <fullName evidence="1">Uncharacterized protein</fullName>
    </submittedName>
</protein>
<gene>
    <name evidence="1" type="ORF">V2W30_01710</name>
</gene>
<sequence length="67" mass="6959">MTSVDRTPTAPPEPSSDRLAWAIVATAFVSVVALVVLALTHNSEAALVVGTIGGGVTTMQINARNRR</sequence>
<reference evidence="1" key="1">
    <citation type="journal article" date="2025" name="Int. J. Syst. Evol. Microbiol.">
        <title>Streptomyces citrinus sp. nov., with yellow diffusible pigment.</title>
        <authorList>
            <person name="He Y."/>
            <person name="Yang E."/>
            <person name="Xu J."/>
            <person name="Sun Y."/>
            <person name="Sun L."/>
        </authorList>
    </citation>
    <scope>NUCLEOTIDE SEQUENCE</scope>
    <source>
        <strain evidence="1">Q6</strain>
    </source>
</reference>
<proteinExistence type="predicted"/>
<dbReference type="Proteomes" id="UP001432251">
    <property type="component" value="Chromosome"/>
</dbReference>
<evidence type="ECO:0000313" key="2">
    <source>
        <dbReference type="Proteomes" id="UP001432251"/>
    </source>
</evidence>
<keyword evidence="2" id="KW-1185">Reference proteome</keyword>
<dbReference type="EMBL" id="CP146022">
    <property type="protein sequence ID" value="WWQ62210.1"/>
    <property type="molecule type" value="Genomic_DNA"/>
</dbReference>